<dbReference type="EMBL" id="BMHA01000003">
    <property type="protein sequence ID" value="GGI04379.1"/>
    <property type="molecule type" value="Genomic_DNA"/>
</dbReference>
<reference evidence="2" key="2">
    <citation type="submission" date="2020-09" db="EMBL/GenBank/DDBJ databases">
        <authorList>
            <person name="Sun Q."/>
            <person name="Zhou Y."/>
        </authorList>
    </citation>
    <scope>NUCLEOTIDE SEQUENCE</scope>
    <source>
        <strain evidence="2">CGMCC 1.14988</strain>
    </source>
</reference>
<dbReference type="Pfam" id="PF01494">
    <property type="entry name" value="FAD_binding_3"/>
    <property type="match status" value="1"/>
</dbReference>
<sequence length="336" mass="35852">MIGGGPAGLTSALHAARAGLDVTVWDKRAGIVDKACGEGLMPGALTALAEIGVAPVGRDLVGIRYLAGRRSVEAGFHGGLGRGVRRTSLHAALRSAAEDAGISLEQRCARQVRPGPNGVVVDDQRFRYVVAADGLHSPVRRHLGLDGRPAPRRRYGLRRHYRLAPWTSFVEVHWAEAVEAYVTPVAADVVGVALLTSVRGGFDDQLTRFPSLRARLRDAAPLGDVLGAGPLRQRARSRVAGRVLLVGDAGGYVDALTGEGVAMAVAQARAAVAAIARDEPMRYERDWFTITRRYRVLTASLLGATRWHPVRRALVPTAERLPGLFSAAVNSLARPA</sequence>
<dbReference type="InterPro" id="IPR036188">
    <property type="entry name" value="FAD/NAD-bd_sf"/>
</dbReference>
<dbReference type="GO" id="GO:0071949">
    <property type="term" value="F:FAD binding"/>
    <property type="evidence" value="ECO:0007669"/>
    <property type="project" value="InterPro"/>
</dbReference>
<name>A0A8J3A6C8_9ACTN</name>
<protein>
    <submittedName>
        <fullName evidence="2">Oxidoreductase</fullName>
    </submittedName>
</protein>
<organism evidence="2 3">
    <name type="scientific">Egicoccus halophilus</name>
    <dbReference type="NCBI Taxonomy" id="1670830"/>
    <lineage>
        <taxon>Bacteria</taxon>
        <taxon>Bacillati</taxon>
        <taxon>Actinomycetota</taxon>
        <taxon>Nitriliruptoria</taxon>
        <taxon>Egicoccales</taxon>
        <taxon>Egicoccaceae</taxon>
        <taxon>Egicoccus</taxon>
    </lineage>
</organism>
<accession>A0A8J3A6C8</accession>
<dbReference type="Proteomes" id="UP000650511">
    <property type="component" value="Unassembled WGS sequence"/>
</dbReference>
<keyword evidence="3" id="KW-1185">Reference proteome</keyword>
<comment type="caution">
    <text evidence="2">The sequence shown here is derived from an EMBL/GenBank/DDBJ whole genome shotgun (WGS) entry which is preliminary data.</text>
</comment>
<evidence type="ECO:0000313" key="2">
    <source>
        <dbReference type="EMBL" id="GGI04379.1"/>
    </source>
</evidence>
<evidence type="ECO:0000313" key="3">
    <source>
        <dbReference type="Proteomes" id="UP000650511"/>
    </source>
</evidence>
<dbReference type="InterPro" id="IPR050407">
    <property type="entry name" value="Geranylgeranyl_reductase"/>
</dbReference>
<dbReference type="AlphaFoldDB" id="A0A8J3A6C8"/>
<dbReference type="InterPro" id="IPR002938">
    <property type="entry name" value="FAD-bd"/>
</dbReference>
<dbReference type="PANTHER" id="PTHR42685:SF19">
    <property type="entry name" value="POSSIBLE OXIDOREDUCTASE"/>
    <property type="match status" value="1"/>
</dbReference>
<feature type="domain" description="FAD-binding" evidence="1">
    <location>
        <begin position="2"/>
        <end position="154"/>
    </location>
</feature>
<dbReference type="Gene3D" id="3.50.50.60">
    <property type="entry name" value="FAD/NAD(P)-binding domain"/>
    <property type="match status" value="1"/>
</dbReference>
<gene>
    <name evidence="2" type="ORF">GCM10011354_08800</name>
</gene>
<dbReference type="SUPFAM" id="SSF51905">
    <property type="entry name" value="FAD/NAD(P)-binding domain"/>
    <property type="match status" value="1"/>
</dbReference>
<reference evidence="2" key="1">
    <citation type="journal article" date="2014" name="Int. J. Syst. Evol. Microbiol.">
        <title>Complete genome sequence of Corynebacterium casei LMG S-19264T (=DSM 44701T), isolated from a smear-ripened cheese.</title>
        <authorList>
            <consortium name="US DOE Joint Genome Institute (JGI-PGF)"/>
            <person name="Walter F."/>
            <person name="Albersmeier A."/>
            <person name="Kalinowski J."/>
            <person name="Ruckert C."/>
        </authorList>
    </citation>
    <scope>NUCLEOTIDE SEQUENCE</scope>
    <source>
        <strain evidence="2">CGMCC 1.14988</strain>
    </source>
</reference>
<dbReference type="PANTHER" id="PTHR42685">
    <property type="entry name" value="GERANYLGERANYL DIPHOSPHATE REDUCTASE"/>
    <property type="match status" value="1"/>
</dbReference>
<evidence type="ECO:0000259" key="1">
    <source>
        <dbReference type="Pfam" id="PF01494"/>
    </source>
</evidence>
<proteinExistence type="predicted"/>